<dbReference type="PANTHER" id="PTHR43637:SF1">
    <property type="entry name" value="UPF0273 PROTEIN TM_0370"/>
    <property type="match status" value="1"/>
</dbReference>
<dbReference type="Proteomes" id="UP000050360">
    <property type="component" value="Unassembled WGS sequence"/>
</dbReference>
<gene>
    <name evidence="4" type="ORF">MPEBLZ_03827</name>
</gene>
<evidence type="ECO:0000256" key="1">
    <source>
        <dbReference type="ARBA" id="ARBA00022741"/>
    </source>
</evidence>
<dbReference type="Pfam" id="PF06745">
    <property type="entry name" value="ATPase"/>
    <property type="match status" value="1"/>
</dbReference>
<sequence>MRIKSGIEGFDALVEGGLLQERQYLLSGSPGSGKTTFGVQFLIAGTVEGEAGAYIALSESIGTIIEDMTRYNPQIVDLIKNKKLFFIDLGPSANYGEYDEISNVITPDYHQQSGDTPANQAPTPFSVFKEVEKQVQQSGIKRLVIDSLSSIRFTTHNPATEERSIGRFIRNLKTLGCTTILLSELTKPDAYTIEQFASHGVIFLHNFMDKQGSMVRALQILKMRGTKHDCEMRSIEFSDKGIKVGKILKSK</sequence>
<dbReference type="PANTHER" id="PTHR43637">
    <property type="entry name" value="UPF0273 PROTEIN TM_0370"/>
    <property type="match status" value="1"/>
</dbReference>
<dbReference type="InterPro" id="IPR014774">
    <property type="entry name" value="KaiC-like_dom"/>
</dbReference>
<dbReference type="InterPro" id="IPR027417">
    <property type="entry name" value="P-loop_NTPase"/>
</dbReference>
<dbReference type="Gene3D" id="3.40.50.300">
    <property type="entry name" value="P-loop containing nucleotide triphosphate hydrolases"/>
    <property type="match status" value="1"/>
</dbReference>
<dbReference type="PROSITE" id="PS51146">
    <property type="entry name" value="KAIC"/>
    <property type="match status" value="1"/>
</dbReference>
<dbReference type="InterPro" id="IPR010624">
    <property type="entry name" value="KaiC_dom"/>
</dbReference>
<comment type="caution">
    <text evidence="4">The sequence shown here is derived from an EMBL/GenBank/DDBJ whole genome shotgun (WGS) entry which is preliminary data.</text>
</comment>
<dbReference type="GO" id="GO:0005524">
    <property type="term" value="F:ATP binding"/>
    <property type="evidence" value="ECO:0007669"/>
    <property type="project" value="UniProtKB-KW"/>
</dbReference>
<reference evidence="4 5" key="1">
    <citation type="submission" date="2015-09" db="EMBL/GenBank/DDBJ databases">
        <title>A metagenomics-based metabolic model of nitrate-dependent anaerobic oxidation of methane by Methanoperedens-like archaea.</title>
        <authorList>
            <person name="Arshad A."/>
            <person name="Speth D.R."/>
            <person name="De Graaf R.M."/>
            <person name="Op Den Camp H.J."/>
            <person name="Jetten M.S."/>
            <person name="Welte C.U."/>
        </authorList>
    </citation>
    <scope>NUCLEOTIDE SEQUENCE [LARGE SCALE GENOMIC DNA]</scope>
</reference>
<evidence type="ECO:0000256" key="2">
    <source>
        <dbReference type="ARBA" id="ARBA00022840"/>
    </source>
</evidence>
<keyword evidence="1" id="KW-0547">Nucleotide-binding</keyword>
<evidence type="ECO:0000313" key="5">
    <source>
        <dbReference type="Proteomes" id="UP000050360"/>
    </source>
</evidence>
<keyword evidence="2" id="KW-0067">ATP-binding</keyword>
<dbReference type="AlphaFoldDB" id="A0A0P8AC40"/>
<evidence type="ECO:0000313" key="4">
    <source>
        <dbReference type="EMBL" id="KPQ41625.1"/>
    </source>
</evidence>
<accession>A0A0P8AC40</accession>
<name>A0A0P8AC40_9EURY</name>
<organism evidence="4 5">
    <name type="scientific">Candidatus Methanoperedens nitratireducens</name>
    <dbReference type="NCBI Taxonomy" id="1392998"/>
    <lineage>
        <taxon>Archaea</taxon>
        <taxon>Methanobacteriati</taxon>
        <taxon>Methanobacteriota</taxon>
        <taxon>Stenosarchaea group</taxon>
        <taxon>Methanomicrobia</taxon>
        <taxon>Methanosarcinales</taxon>
        <taxon>ANME-2 cluster</taxon>
        <taxon>Candidatus Methanoperedentaceae</taxon>
        <taxon>Candidatus Methanoperedens</taxon>
    </lineage>
</organism>
<dbReference type="SUPFAM" id="SSF52540">
    <property type="entry name" value="P-loop containing nucleoside triphosphate hydrolases"/>
    <property type="match status" value="1"/>
</dbReference>
<feature type="domain" description="KaiC" evidence="3">
    <location>
        <begin position="1"/>
        <end position="251"/>
    </location>
</feature>
<dbReference type="EMBL" id="LKCM01000330">
    <property type="protein sequence ID" value="KPQ41625.1"/>
    <property type="molecule type" value="Genomic_DNA"/>
</dbReference>
<protein>
    <submittedName>
        <fullName evidence="4">Resolvase/recombinase</fullName>
    </submittedName>
</protein>
<proteinExistence type="predicted"/>
<evidence type="ECO:0000259" key="3">
    <source>
        <dbReference type="PROSITE" id="PS51146"/>
    </source>
</evidence>